<dbReference type="EMBL" id="JANPWB010000004">
    <property type="protein sequence ID" value="KAJ1191748.1"/>
    <property type="molecule type" value="Genomic_DNA"/>
</dbReference>
<evidence type="ECO:0000313" key="2">
    <source>
        <dbReference type="EMBL" id="KAJ1191748.1"/>
    </source>
</evidence>
<proteinExistence type="predicted"/>
<dbReference type="Proteomes" id="UP001066276">
    <property type="component" value="Chromosome 2_2"/>
</dbReference>
<organism evidence="2 3">
    <name type="scientific">Pleurodeles waltl</name>
    <name type="common">Iberian ribbed newt</name>
    <dbReference type="NCBI Taxonomy" id="8319"/>
    <lineage>
        <taxon>Eukaryota</taxon>
        <taxon>Metazoa</taxon>
        <taxon>Chordata</taxon>
        <taxon>Craniata</taxon>
        <taxon>Vertebrata</taxon>
        <taxon>Euteleostomi</taxon>
        <taxon>Amphibia</taxon>
        <taxon>Batrachia</taxon>
        <taxon>Caudata</taxon>
        <taxon>Salamandroidea</taxon>
        <taxon>Salamandridae</taxon>
        <taxon>Pleurodelinae</taxon>
        <taxon>Pleurodeles</taxon>
    </lineage>
</organism>
<protein>
    <submittedName>
        <fullName evidence="2">Uncharacterized protein</fullName>
    </submittedName>
</protein>
<evidence type="ECO:0000313" key="3">
    <source>
        <dbReference type="Proteomes" id="UP001066276"/>
    </source>
</evidence>
<gene>
    <name evidence="2" type="ORF">NDU88_001064</name>
</gene>
<evidence type="ECO:0000256" key="1">
    <source>
        <dbReference type="SAM" id="MobiDB-lite"/>
    </source>
</evidence>
<accession>A0AAV7URR5</accession>
<name>A0AAV7URR5_PLEWA</name>
<reference evidence="2" key="1">
    <citation type="journal article" date="2022" name="bioRxiv">
        <title>Sequencing and chromosome-scale assembly of the giantPleurodeles waltlgenome.</title>
        <authorList>
            <person name="Brown T."/>
            <person name="Elewa A."/>
            <person name="Iarovenko S."/>
            <person name="Subramanian E."/>
            <person name="Araus A.J."/>
            <person name="Petzold A."/>
            <person name="Susuki M."/>
            <person name="Suzuki K.-i.T."/>
            <person name="Hayashi T."/>
            <person name="Toyoda A."/>
            <person name="Oliveira C."/>
            <person name="Osipova E."/>
            <person name="Leigh N.D."/>
            <person name="Simon A."/>
            <person name="Yun M.H."/>
        </authorList>
    </citation>
    <scope>NUCLEOTIDE SEQUENCE</scope>
    <source>
        <strain evidence="2">20211129_DDA</strain>
        <tissue evidence="2">Liver</tissue>
    </source>
</reference>
<comment type="caution">
    <text evidence="2">The sequence shown here is derived from an EMBL/GenBank/DDBJ whole genome shotgun (WGS) entry which is preliminary data.</text>
</comment>
<sequence length="166" mass="17926">MTERLRPGPGAGAGRGGIASPEQLPVGDALSIGVPAAGERARGQSKIQARTWEAPALNCEQASRGQQILYIRSWRGSERAPVSTRGYLVATRALGVCLRDKQMRVCCAGGAPPSKWLCDQREKGERKKNSWATPLGRDLACPAGQRLHFTRAAYKLTHPAQRPILS</sequence>
<keyword evidence="3" id="KW-1185">Reference proteome</keyword>
<dbReference type="AlphaFoldDB" id="A0AAV7URR5"/>
<feature type="region of interest" description="Disordered" evidence="1">
    <location>
        <begin position="1"/>
        <end position="22"/>
    </location>
</feature>